<name>A0A9P5BUU9_9PLEO</name>
<dbReference type="EMBL" id="SWKV01000366">
    <property type="protein sequence ID" value="KAF3027583.1"/>
    <property type="molecule type" value="Genomic_DNA"/>
</dbReference>
<reference evidence="2" key="1">
    <citation type="submission" date="2019-04" db="EMBL/GenBank/DDBJ databases">
        <title>Sequencing of skin fungus with MAO and IRED activity.</title>
        <authorList>
            <person name="Marsaioli A.J."/>
            <person name="Bonatto J.M.C."/>
            <person name="Reis Junior O."/>
        </authorList>
    </citation>
    <scope>NUCLEOTIDE SEQUENCE</scope>
    <source>
        <strain evidence="2">28M1</strain>
    </source>
</reference>
<feature type="compositionally biased region" description="Polar residues" evidence="1">
    <location>
        <begin position="137"/>
        <end position="156"/>
    </location>
</feature>
<dbReference type="AlphaFoldDB" id="A0A9P5BUU9"/>
<dbReference type="Proteomes" id="UP000758155">
    <property type="component" value="Unassembled WGS sequence"/>
</dbReference>
<keyword evidence="3" id="KW-1185">Reference proteome</keyword>
<dbReference type="OrthoDB" id="5364946at2759"/>
<accession>A0A9P5BUU9</accession>
<evidence type="ECO:0000313" key="2">
    <source>
        <dbReference type="EMBL" id="KAF3027583.1"/>
    </source>
</evidence>
<evidence type="ECO:0000256" key="1">
    <source>
        <dbReference type="SAM" id="MobiDB-lite"/>
    </source>
</evidence>
<organism evidence="2 3">
    <name type="scientific">Didymella heteroderae</name>
    <dbReference type="NCBI Taxonomy" id="1769908"/>
    <lineage>
        <taxon>Eukaryota</taxon>
        <taxon>Fungi</taxon>
        <taxon>Dikarya</taxon>
        <taxon>Ascomycota</taxon>
        <taxon>Pezizomycotina</taxon>
        <taxon>Dothideomycetes</taxon>
        <taxon>Pleosporomycetidae</taxon>
        <taxon>Pleosporales</taxon>
        <taxon>Pleosporineae</taxon>
        <taxon>Didymellaceae</taxon>
        <taxon>Didymella</taxon>
    </lineage>
</organism>
<proteinExistence type="predicted"/>
<gene>
    <name evidence="2" type="ORF">E8E12_000032</name>
</gene>
<evidence type="ECO:0000313" key="3">
    <source>
        <dbReference type="Proteomes" id="UP000758155"/>
    </source>
</evidence>
<dbReference type="PANTHER" id="PTHR40625:SF2">
    <property type="entry name" value="GTP-BINDING PROTEIN ESDC"/>
    <property type="match status" value="1"/>
</dbReference>
<feature type="region of interest" description="Disordered" evidence="1">
    <location>
        <begin position="124"/>
        <end position="157"/>
    </location>
</feature>
<feature type="non-terminal residue" evidence="2">
    <location>
        <position position="1"/>
    </location>
</feature>
<sequence>LKHSRRYWYYYIEDGHRVVYDPAQDYTAEPTTGRKLNFIDVLNETSRASTSALSARESDRSSCYGNITAIVMGRGFAPERIVAPKPQRPHLTVLVINAQYDEAASEEPDHSRIQQPELFSSSATSVLEDESDCDSPEVNSKSLAGSLRGTSPSSATGGRCCVCKRRFHTRE</sequence>
<comment type="caution">
    <text evidence="2">The sequence shown here is derived from an EMBL/GenBank/DDBJ whole genome shotgun (WGS) entry which is preliminary data.</text>
</comment>
<dbReference type="PANTHER" id="PTHR40625">
    <property type="entry name" value="GTP-BINDING PROTEIN ESDC-RELATED"/>
    <property type="match status" value="1"/>
</dbReference>
<protein>
    <submittedName>
        <fullName evidence="2">Uncharacterized protein</fullName>
    </submittedName>
</protein>